<name>A0A157ZK88_9BURK</name>
<dbReference type="AlphaFoldDB" id="A0A157ZK88"/>
<dbReference type="Proteomes" id="UP000054851">
    <property type="component" value="Unassembled WGS sequence"/>
</dbReference>
<dbReference type="OrthoDB" id="9132724at2"/>
<evidence type="ECO:0000313" key="2">
    <source>
        <dbReference type="Proteomes" id="UP000054851"/>
    </source>
</evidence>
<sequence>MELSETVGSRDFTATLALNGLLVLKEGHREVLRGTLCDALAAVGERPEMANLETTVEDMLRAFIRAHARVT</sequence>
<keyword evidence="2" id="KW-1185">Reference proteome</keyword>
<comment type="caution">
    <text evidence="1">The sequence shown here is derived from an EMBL/GenBank/DDBJ whole genome shotgun (WGS) entry which is preliminary data.</text>
</comment>
<accession>A0A157ZK88</accession>
<protein>
    <submittedName>
        <fullName evidence="1">Uncharacterized protein</fullName>
    </submittedName>
</protein>
<dbReference type="EMBL" id="FCOA02000002">
    <property type="protein sequence ID" value="SAK45859.1"/>
    <property type="molecule type" value="Genomic_DNA"/>
</dbReference>
<evidence type="ECO:0000313" key="1">
    <source>
        <dbReference type="EMBL" id="SAK45859.1"/>
    </source>
</evidence>
<gene>
    <name evidence="1" type="ORF">AWB79_01049</name>
</gene>
<organism evidence="1 2">
    <name type="scientific">Caballeronia hypogeia</name>
    <dbReference type="NCBI Taxonomy" id="1777140"/>
    <lineage>
        <taxon>Bacteria</taxon>
        <taxon>Pseudomonadati</taxon>
        <taxon>Pseudomonadota</taxon>
        <taxon>Betaproteobacteria</taxon>
        <taxon>Burkholderiales</taxon>
        <taxon>Burkholderiaceae</taxon>
        <taxon>Caballeronia</taxon>
    </lineage>
</organism>
<proteinExistence type="predicted"/>
<dbReference type="RefSeq" id="WP_157695691.1">
    <property type="nucleotide sequence ID" value="NZ_FCOA02000002.1"/>
</dbReference>
<reference evidence="1" key="1">
    <citation type="submission" date="2016-01" db="EMBL/GenBank/DDBJ databases">
        <authorList>
            <person name="Peeters C."/>
        </authorList>
    </citation>
    <scope>NUCLEOTIDE SEQUENCE</scope>
    <source>
        <strain evidence="1">LMG 29322</strain>
    </source>
</reference>